<feature type="transmembrane region" description="Helical" evidence="6">
    <location>
        <begin position="251"/>
        <end position="276"/>
    </location>
</feature>
<comment type="caution">
    <text evidence="7">The sequence shown here is derived from an EMBL/GenBank/DDBJ whole genome shotgun (WGS) entry which is preliminary data.</text>
</comment>
<dbReference type="AlphaFoldDB" id="A0A9D2AVC6"/>
<feature type="transmembrane region" description="Helical" evidence="6">
    <location>
        <begin position="39"/>
        <end position="61"/>
    </location>
</feature>
<evidence type="ECO:0000256" key="2">
    <source>
        <dbReference type="ARBA" id="ARBA00022475"/>
    </source>
</evidence>
<dbReference type="EMBL" id="DXEU01000013">
    <property type="protein sequence ID" value="HIX51295.1"/>
    <property type="molecule type" value="Genomic_DNA"/>
</dbReference>
<keyword evidence="4 6" id="KW-1133">Transmembrane helix</keyword>
<dbReference type="GO" id="GO:0005886">
    <property type="term" value="C:plasma membrane"/>
    <property type="evidence" value="ECO:0007669"/>
    <property type="project" value="UniProtKB-SubCell"/>
</dbReference>
<evidence type="ECO:0000256" key="5">
    <source>
        <dbReference type="ARBA" id="ARBA00023136"/>
    </source>
</evidence>
<evidence type="ECO:0000256" key="6">
    <source>
        <dbReference type="SAM" id="Phobius"/>
    </source>
</evidence>
<dbReference type="PANTHER" id="PTHR30482">
    <property type="entry name" value="HIGH-AFFINITY BRANCHED-CHAIN AMINO ACID TRANSPORT SYSTEM PERMEASE"/>
    <property type="match status" value="1"/>
</dbReference>
<sequence length="324" mass="35082">MKKIANRQVWFRTAVIVLSYILVTVLLQSEVLNRQYTSLLVPIAVNIMLAVSLNLVTGFLGELTLGHAGFMSIGAYTGALISLNFGKTEILPAAVAFALALLCGGLMAALFGFIIGVPVLRLRGDYLAIVTLAFGEIIKSVINSMEITNGARGLTKIPLYSNYTNYTVVFILMVVTVLAVTNLMNSRDGRAITATRDNDIAAESIGIPVSYYKVKAFVFSAFFAGVAGVIYAHNIGLLKPGTFDYNKSIEILVIVVLGGMGSIRGSIIAAVILTVLPELLRGTDNLRMLLYAIVLIAMMIFNNSKIKEGLMMNRTFRKLGRKEA</sequence>
<evidence type="ECO:0000256" key="1">
    <source>
        <dbReference type="ARBA" id="ARBA00004651"/>
    </source>
</evidence>
<dbReference type="Pfam" id="PF02653">
    <property type="entry name" value="BPD_transp_2"/>
    <property type="match status" value="1"/>
</dbReference>
<reference evidence="7" key="2">
    <citation type="submission" date="2021-04" db="EMBL/GenBank/DDBJ databases">
        <authorList>
            <person name="Gilroy R."/>
        </authorList>
    </citation>
    <scope>NUCLEOTIDE SEQUENCE</scope>
    <source>
        <strain evidence="7">ChiGjej4B4-12881</strain>
    </source>
</reference>
<comment type="subcellular location">
    <subcellularLocation>
        <location evidence="1">Cell membrane</location>
        <topology evidence="1">Multi-pass membrane protein</topology>
    </subcellularLocation>
</comment>
<keyword evidence="3 6" id="KW-0812">Transmembrane</keyword>
<dbReference type="PANTHER" id="PTHR30482:SF10">
    <property type="entry name" value="HIGH-AFFINITY BRANCHED-CHAIN AMINO ACID TRANSPORT PROTEIN BRAE"/>
    <property type="match status" value="1"/>
</dbReference>
<name>A0A9D2AVC6_9FIRM</name>
<evidence type="ECO:0000313" key="7">
    <source>
        <dbReference type="EMBL" id="HIX51295.1"/>
    </source>
</evidence>
<dbReference type="InterPro" id="IPR001851">
    <property type="entry name" value="ABC_transp_permease"/>
</dbReference>
<feature type="transmembrane region" description="Helical" evidence="6">
    <location>
        <begin position="214"/>
        <end position="231"/>
    </location>
</feature>
<keyword evidence="5 6" id="KW-0472">Membrane</keyword>
<keyword evidence="2" id="KW-1003">Cell membrane</keyword>
<organism evidence="7 8">
    <name type="scientific">Candidatus Lachnoclostridium stercoripullorum</name>
    <dbReference type="NCBI Taxonomy" id="2838635"/>
    <lineage>
        <taxon>Bacteria</taxon>
        <taxon>Bacillati</taxon>
        <taxon>Bacillota</taxon>
        <taxon>Clostridia</taxon>
        <taxon>Lachnospirales</taxon>
        <taxon>Lachnospiraceae</taxon>
    </lineage>
</organism>
<evidence type="ECO:0000313" key="8">
    <source>
        <dbReference type="Proteomes" id="UP000886780"/>
    </source>
</evidence>
<feature type="transmembrane region" description="Helical" evidence="6">
    <location>
        <begin position="91"/>
        <end position="114"/>
    </location>
</feature>
<proteinExistence type="predicted"/>
<protein>
    <submittedName>
        <fullName evidence="7">Branched-chain amino acid ABC transporter permease</fullName>
    </submittedName>
</protein>
<dbReference type="GO" id="GO:0015658">
    <property type="term" value="F:branched-chain amino acid transmembrane transporter activity"/>
    <property type="evidence" value="ECO:0007669"/>
    <property type="project" value="InterPro"/>
</dbReference>
<feature type="transmembrane region" description="Helical" evidence="6">
    <location>
        <begin position="288"/>
        <end position="306"/>
    </location>
</feature>
<reference evidence="7" key="1">
    <citation type="journal article" date="2021" name="PeerJ">
        <title>Extensive microbial diversity within the chicken gut microbiome revealed by metagenomics and culture.</title>
        <authorList>
            <person name="Gilroy R."/>
            <person name="Ravi A."/>
            <person name="Getino M."/>
            <person name="Pursley I."/>
            <person name="Horton D.L."/>
            <person name="Alikhan N.F."/>
            <person name="Baker D."/>
            <person name="Gharbi K."/>
            <person name="Hall N."/>
            <person name="Watson M."/>
            <person name="Adriaenssens E.M."/>
            <person name="Foster-Nyarko E."/>
            <person name="Jarju S."/>
            <person name="Secka A."/>
            <person name="Antonio M."/>
            <person name="Oren A."/>
            <person name="Chaudhuri R.R."/>
            <person name="La Ragione R."/>
            <person name="Hildebrand F."/>
            <person name="Pallen M.J."/>
        </authorList>
    </citation>
    <scope>NUCLEOTIDE SEQUENCE</scope>
    <source>
        <strain evidence="7">ChiGjej4B4-12881</strain>
    </source>
</reference>
<feature type="transmembrane region" description="Helical" evidence="6">
    <location>
        <begin position="163"/>
        <end position="184"/>
    </location>
</feature>
<evidence type="ECO:0000256" key="3">
    <source>
        <dbReference type="ARBA" id="ARBA00022692"/>
    </source>
</evidence>
<accession>A0A9D2AVC6</accession>
<dbReference type="CDD" id="cd06581">
    <property type="entry name" value="TM_PBP1_LivM_like"/>
    <property type="match status" value="1"/>
</dbReference>
<feature type="transmembrane region" description="Helical" evidence="6">
    <location>
        <begin position="9"/>
        <end position="27"/>
    </location>
</feature>
<feature type="transmembrane region" description="Helical" evidence="6">
    <location>
        <begin position="68"/>
        <end position="85"/>
    </location>
</feature>
<dbReference type="InterPro" id="IPR043428">
    <property type="entry name" value="LivM-like"/>
</dbReference>
<evidence type="ECO:0000256" key="4">
    <source>
        <dbReference type="ARBA" id="ARBA00022989"/>
    </source>
</evidence>
<dbReference type="Proteomes" id="UP000886780">
    <property type="component" value="Unassembled WGS sequence"/>
</dbReference>
<gene>
    <name evidence="7" type="ORF">IAA28_00650</name>
</gene>
<feature type="transmembrane region" description="Helical" evidence="6">
    <location>
        <begin position="126"/>
        <end position="143"/>
    </location>
</feature>